<keyword evidence="6" id="KW-0752">Steroid biosynthesis</keyword>
<keyword evidence="10 13" id="KW-0472">Membrane</keyword>
<keyword evidence="3" id="KW-0444">Lipid biosynthesis</keyword>
<feature type="transmembrane region" description="Helical" evidence="13">
    <location>
        <begin position="47"/>
        <end position="66"/>
    </location>
</feature>
<dbReference type="GO" id="GO:0016126">
    <property type="term" value="P:sterol biosynthetic process"/>
    <property type="evidence" value="ECO:0007669"/>
    <property type="project" value="UniProtKB-KW"/>
</dbReference>
<dbReference type="AlphaFoldDB" id="A0A1X7VVV0"/>
<reference evidence="15" key="1">
    <citation type="journal article" date="2010" name="Nature">
        <title>The Amphimedon queenslandica genome and the evolution of animal complexity.</title>
        <authorList>
            <person name="Srivastava M."/>
            <person name="Simakov O."/>
            <person name="Chapman J."/>
            <person name="Fahey B."/>
            <person name="Gauthier M.E."/>
            <person name="Mitros T."/>
            <person name="Richards G.S."/>
            <person name="Conaco C."/>
            <person name="Dacre M."/>
            <person name="Hellsten U."/>
            <person name="Larroux C."/>
            <person name="Putnam N.H."/>
            <person name="Stanke M."/>
            <person name="Adamska M."/>
            <person name="Darling A."/>
            <person name="Degnan S.M."/>
            <person name="Oakley T.H."/>
            <person name="Plachetzki D.C."/>
            <person name="Zhai Y."/>
            <person name="Adamski M."/>
            <person name="Calcino A."/>
            <person name="Cummins S.F."/>
            <person name="Goodstein D.M."/>
            <person name="Harris C."/>
            <person name="Jackson D.J."/>
            <person name="Leys S.P."/>
            <person name="Shu S."/>
            <person name="Woodcroft B.J."/>
            <person name="Vervoort M."/>
            <person name="Kosik K.S."/>
            <person name="Manning G."/>
            <person name="Degnan B.M."/>
            <person name="Rokhsar D.S."/>
        </authorList>
    </citation>
    <scope>NUCLEOTIDE SEQUENCE [LARGE SCALE GENOMIC DNA]</scope>
</reference>
<evidence type="ECO:0000256" key="4">
    <source>
        <dbReference type="ARBA" id="ARBA00022692"/>
    </source>
</evidence>
<evidence type="ECO:0000256" key="2">
    <source>
        <dbReference type="ARBA" id="ARBA00005377"/>
    </source>
</evidence>
<evidence type="ECO:0000256" key="11">
    <source>
        <dbReference type="ARBA" id="ARBA00023166"/>
    </source>
</evidence>
<dbReference type="EnsemblMetazoa" id="Aqu2.1.44233_001">
    <property type="protein sequence ID" value="Aqu2.1.44233_001"/>
    <property type="gene ID" value="Aqu2.1.44233"/>
</dbReference>
<keyword evidence="7 13" id="KW-1133">Transmembrane helix</keyword>
<keyword evidence="12" id="KW-0753">Steroid metabolism</keyword>
<comment type="similarity">
    <text evidence="2">Belongs to the ERG28 family.</text>
</comment>
<dbReference type="EnsemblMetazoa" id="XM_019994467.1">
    <property type="protein sequence ID" value="XP_019850026.1"/>
    <property type="gene ID" value="LOC105311996"/>
</dbReference>
<evidence type="ECO:0000256" key="10">
    <source>
        <dbReference type="ARBA" id="ARBA00023136"/>
    </source>
</evidence>
<keyword evidence="4 13" id="KW-0812">Transmembrane</keyword>
<dbReference type="PANTHER" id="PTHR15451">
    <property type="entry name" value="ERGOSTEROL BIOSYNTHETIC PROTEIN 28-RELATED"/>
    <property type="match status" value="1"/>
</dbReference>
<dbReference type="PANTHER" id="PTHR15451:SF19">
    <property type="entry name" value="ERGOSTEROL BIOSYNTHETIC PROTEIN 28 HOMOLOG"/>
    <property type="match status" value="1"/>
</dbReference>
<keyword evidence="15" id="KW-1185">Reference proteome</keyword>
<dbReference type="GO" id="GO:0030674">
    <property type="term" value="F:protein-macromolecule adaptor activity"/>
    <property type="evidence" value="ECO:0007669"/>
    <property type="project" value="TreeGrafter"/>
</dbReference>
<evidence type="ECO:0000313" key="15">
    <source>
        <dbReference type="Proteomes" id="UP000007879"/>
    </source>
</evidence>
<dbReference type="InterPro" id="IPR005352">
    <property type="entry name" value="Erg28"/>
</dbReference>
<gene>
    <name evidence="14" type="primary">105311996</name>
</gene>
<keyword evidence="11" id="KW-1207">Sterol metabolism</keyword>
<feature type="transmembrane region" description="Helical" evidence="13">
    <location>
        <begin position="100"/>
        <end position="120"/>
    </location>
</feature>
<comment type="subcellular location">
    <subcellularLocation>
        <location evidence="1">Endoplasmic reticulum membrane</location>
        <topology evidence="1">Multi-pass membrane protein</topology>
    </subcellularLocation>
</comment>
<reference evidence="14" key="2">
    <citation type="submission" date="2017-05" db="UniProtKB">
        <authorList>
            <consortium name="EnsemblMetazoa"/>
        </authorList>
    </citation>
    <scope>IDENTIFICATION</scope>
</reference>
<dbReference type="STRING" id="400682.A0A1X7VVV0"/>
<evidence type="ECO:0000313" key="14">
    <source>
        <dbReference type="EnsemblMetazoa" id="Aqu2.1.44233_001"/>
    </source>
</evidence>
<evidence type="ECO:0000256" key="1">
    <source>
        <dbReference type="ARBA" id="ARBA00004477"/>
    </source>
</evidence>
<keyword evidence="9" id="KW-0443">Lipid metabolism</keyword>
<dbReference type="Proteomes" id="UP000007879">
    <property type="component" value="Unassembled WGS sequence"/>
</dbReference>
<keyword evidence="8" id="KW-0756">Sterol biosynthesis</keyword>
<evidence type="ECO:0008006" key="16">
    <source>
        <dbReference type="Google" id="ProtNLM"/>
    </source>
</evidence>
<dbReference type="GO" id="GO:0005789">
    <property type="term" value="C:endoplasmic reticulum membrane"/>
    <property type="evidence" value="ECO:0007669"/>
    <property type="project" value="UniProtKB-SubCell"/>
</dbReference>
<protein>
    <recommendedName>
        <fullName evidence="16">Ergosterol biosynthetic protein 28</fullName>
    </recommendedName>
</protein>
<proteinExistence type="inferred from homology"/>
<evidence type="ECO:0000256" key="12">
    <source>
        <dbReference type="ARBA" id="ARBA00023221"/>
    </source>
</evidence>
<name>A0A1X7VVV0_AMPQE</name>
<dbReference type="KEGG" id="aqu:105311996"/>
<evidence type="ECO:0000256" key="5">
    <source>
        <dbReference type="ARBA" id="ARBA00022824"/>
    </source>
</evidence>
<dbReference type="InParanoid" id="A0A1X7VVV0"/>
<dbReference type="eggNOG" id="KOG3455">
    <property type="taxonomic scope" value="Eukaryota"/>
</dbReference>
<evidence type="ECO:0000256" key="9">
    <source>
        <dbReference type="ARBA" id="ARBA00023098"/>
    </source>
</evidence>
<keyword evidence="5" id="KW-0256">Endoplasmic reticulum</keyword>
<feature type="transmembrane region" description="Helical" evidence="13">
    <location>
        <begin position="73"/>
        <end position="94"/>
    </location>
</feature>
<evidence type="ECO:0000256" key="8">
    <source>
        <dbReference type="ARBA" id="ARBA00023011"/>
    </source>
</evidence>
<dbReference type="Pfam" id="PF03694">
    <property type="entry name" value="Erg28"/>
    <property type="match status" value="1"/>
</dbReference>
<organism evidence="14">
    <name type="scientific">Amphimedon queenslandica</name>
    <name type="common">Sponge</name>
    <dbReference type="NCBI Taxonomy" id="400682"/>
    <lineage>
        <taxon>Eukaryota</taxon>
        <taxon>Metazoa</taxon>
        <taxon>Porifera</taxon>
        <taxon>Demospongiae</taxon>
        <taxon>Heteroscleromorpha</taxon>
        <taxon>Haplosclerida</taxon>
        <taxon>Niphatidae</taxon>
        <taxon>Amphimedon</taxon>
    </lineage>
</organism>
<evidence type="ECO:0000256" key="13">
    <source>
        <dbReference type="SAM" id="Phobius"/>
    </source>
</evidence>
<sequence>MSFYLRCWVGLVGATALANSVQCLLKNTFPRDRVYTLESNQASQLAGRLFGIWTLLAASVRIAFAFSSPNSNLYFATWFSFLLALYHFTSEVFVYKTAPISTGTVLPLIISGLSSLWMLIEF</sequence>
<dbReference type="OrthoDB" id="6485510at2759"/>
<accession>A0A1X7VVV0</accession>
<evidence type="ECO:0000256" key="7">
    <source>
        <dbReference type="ARBA" id="ARBA00022989"/>
    </source>
</evidence>
<evidence type="ECO:0000256" key="3">
    <source>
        <dbReference type="ARBA" id="ARBA00022516"/>
    </source>
</evidence>
<evidence type="ECO:0000256" key="6">
    <source>
        <dbReference type="ARBA" id="ARBA00022955"/>
    </source>
</evidence>